<feature type="compositionally biased region" description="Basic and acidic residues" evidence="8">
    <location>
        <begin position="200"/>
        <end position="213"/>
    </location>
</feature>
<dbReference type="PROSITE" id="PS01063">
    <property type="entry name" value="SIGMA70_ECF"/>
    <property type="match status" value="1"/>
</dbReference>
<dbReference type="Gene3D" id="3.10.450.50">
    <property type="match status" value="1"/>
</dbReference>
<feature type="domain" description="SnoaL-like" evidence="11">
    <location>
        <begin position="219"/>
        <end position="292"/>
    </location>
</feature>
<reference evidence="12 13" key="1">
    <citation type="submission" date="2019-06" db="EMBL/GenBank/DDBJ databases">
        <title>Sequencing the genomes of 1000 actinobacteria strains.</title>
        <authorList>
            <person name="Klenk H.-P."/>
        </authorList>
    </citation>
    <scope>NUCLEOTIDE SEQUENCE [LARGE SCALE GENOMIC DNA]</scope>
    <source>
        <strain evidence="12 13">DSM 45671</strain>
    </source>
</reference>
<dbReference type="SUPFAM" id="SSF88659">
    <property type="entry name" value="Sigma3 and sigma4 domains of RNA polymerase sigma factors"/>
    <property type="match status" value="1"/>
</dbReference>
<evidence type="ECO:0000259" key="9">
    <source>
        <dbReference type="Pfam" id="PF04542"/>
    </source>
</evidence>
<evidence type="ECO:0000256" key="4">
    <source>
        <dbReference type="ARBA" id="ARBA00023082"/>
    </source>
</evidence>
<dbReference type="CDD" id="cd06171">
    <property type="entry name" value="Sigma70_r4"/>
    <property type="match status" value="1"/>
</dbReference>
<evidence type="ECO:0000259" key="11">
    <source>
        <dbReference type="Pfam" id="PF12680"/>
    </source>
</evidence>
<comment type="caution">
    <text evidence="12">The sequence shown here is derived from an EMBL/GenBank/DDBJ whole genome shotgun (WGS) entry which is preliminary data.</text>
</comment>
<accession>A0A561SW81</accession>
<feature type="region of interest" description="Disordered" evidence="8">
    <location>
        <begin position="86"/>
        <end position="108"/>
    </location>
</feature>
<dbReference type="InterPro" id="IPR013324">
    <property type="entry name" value="RNA_pol_sigma_r3/r4-like"/>
</dbReference>
<sequence>MRRTLLALARSGDGEAFRELVEPHRHELQVHCYRILGSVQDAEDLLQETLLAAWRGIGDYQERASVRTWLYRIATNRCLNALRTGSRRPHEYPAGRSEVPLPEPTHRRAEPSWLEPYPDALLGIADDVPGPEARYEARESVSLAFLAALQQLPPRQRAVLVLRDVLGFRADEVADMLDTSRNAVTSALTRARGALAQERPASDRESAPLPDSPHELRIVDEFSRAFEAGDVDAVVAMLTDDAWLTMPPLPLEYQGPEAIRHFLATVALCGKVRHVLVPTRANGQPAFGWYLRDPRTPIQHAHGLLVLTLTGDRVSALTRFHDNSLLPMFGLPRSLRIEGRADDER</sequence>
<dbReference type="RefSeq" id="WP_147258017.1">
    <property type="nucleotide sequence ID" value="NZ_VIWU01000001.1"/>
</dbReference>
<keyword evidence="4 7" id="KW-0731">Sigma factor</keyword>
<gene>
    <name evidence="12" type="ORF">FHX44_115046</name>
</gene>
<dbReference type="NCBIfam" id="TIGR02960">
    <property type="entry name" value="SigX5"/>
    <property type="match status" value="1"/>
</dbReference>
<proteinExistence type="inferred from homology"/>
<keyword evidence="6 7" id="KW-0804">Transcription</keyword>
<dbReference type="InterPro" id="IPR014305">
    <property type="entry name" value="RNA_pol_sigma-G_actinobac"/>
</dbReference>
<evidence type="ECO:0000313" key="13">
    <source>
        <dbReference type="Proteomes" id="UP000321261"/>
    </source>
</evidence>
<evidence type="ECO:0000256" key="1">
    <source>
        <dbReference type="ARBA" id="ARBA00010641"/>
    </source>
</evidence>
<dbReference type="Pfam" id="PF12680">
    <property type="entry name" value="SnoaL_2"/>
    <property type="match status" value="1"/>
</dbReference>
<dbReference type="OrthoDB" id="3806887at2"/>
<protein>
    <recommendedName>
        <fullName evidence="7">RNA polymerase sigma factor</fullName>
    </recommendedName>
</protein>
<dbReference type="Pfam" id="PF08281">
    <property type="entry name" value="Sigma70_r4_2"/>
    <property type="match status" value="1"/>
</dbReference>
<evidence type="ECO:0000313" key="12">
    <source>
        <dbReference type="EMBL" id="TWF79120.1"/>
    </source>
</evidence>
<dbReference type="SUPFAM" id="SSF88946">
    <property type="entry name" value="Sigma2 domain of RNA polymerase sigma factors"/>
    <property type="match status" value="1"/>
</dbReference>
<comment type="subunit">
    <text evidence="2">Interacts transiently with the RNA polymerase catalytic core formed by RpoA, RpoB, RpoC and RpoZ (2 alpha, 1 beta, 1 beta' and 1 omega subunit) to form the RNA polymerase holoenzyme that can initiate transcription.</text>
</comment>
<evidence type="ECO:0000256" key="6">
    <source>
        <dbReference type="ARBA" id="ARBA00023163"/>
    </source>
</evidence>
<dbReference type="PANTHER" id="PTHR43133">
    <property type="entry name" value="RNA POLYMERASE ECF-TYPE SIGMA FACTO"/>
    <property type="match status" value="1"/>
</dbReference>
<dbReference type="GO" id="GO:0003677">
    <property type="term" value="F:DNA binding"/>
    <property type="evidence" value="ECO:0007669"/>
    <property type="project" value="UniProtKB-KW"/>
</dbReference>
<name>A0A561SW81_9PSEU</name>
<dbReference type="Gene3D" id="1.10.1740.10">
    <property type="match status" value="1"/>
</dbReference>
<dbReference type="InterPro" id="IPR000838">
    <property type="entry name" value="RNA_pol_sigma70_ECF_CS"/>
</dbReference>
<dbReference type="InterPro" id="IPR032710">
    <property type="entry name" value="NTF2-like_dom_sf"/>
</dbReference>
<evidence type="ECO:0000259" key="10">
    <source>
        <dbReference type="Pfam" id="PF08281"/>
    </source>
</evidence>
<dbReference type="EMBL" id="VIWU01000001">
    <property type="protein sequence ID" value="TWF79120.1"/>
    <property type="molecule type" value="Genomic_DNA"/>
</dbReference>
<dbReference type="SUPFAM" id="SSF54427">
    <property type="entry name" value="NTF2-like"/>
    <property type="match status" value="1"/>
</dbReference>
<dbReference type="Gene3D" id="1.10.10.10">
    <property type="entry name" value="Winged helix-like DNA-binding domain superfamily/Winged helix DNA-binding domain"/>
    <property type="match status" value="1"/>
</dbReference>
<keyword evidence="13" id="KW-1185">Reference proteome</keyword>
<evidence type="ECO:0000256" key="5">
    <source>
        <dbReference type="ARBA" id="ARBA00023125"/>
    </source>
</evidence>
<dbReference type="Pfam" id="PF04542">
    <property type="entry name" value="Sigma70_r2"/>
    <property type="match status" value="1"/>
</dbReference>
<dbReference type="InterPro" id="IPR014284">
    <property type="entry name" value="RNA_pol_sigma-70_dom"/>
</dbReference>
<keyword evidence="3 7" id="KW-0805">Transcription regulation</keyword>
<dbReference type="NCBIfam" id="TIGR02937">
    <property type="entry name" value="sigma70-ECF"/>
    <property type="match status" value="1"/>
</dbReference>
<dbReference type="InterPro" id="IPR007627">
    <property type="entry name" value="RNA_pol_sigma70_r2"/>
</dbReference>
<keyword evidence="5 7" id="KW-0238">DNA-binding</keyword>
<comment type="similarity">
    <text evidence="1 7">Belongs to the sigma-70 factor family. ECF subfamily.</text>
</comment>
<evidence type="ECO:0000256" key="7">
    <source>
        <dbReference type="RuleBase" id="RU000716"/>
    </source>
</evidence>
<dbReference type="Proteomes" id="UP000321261">
    <property type="component" value="Unassembled WGS sequence"/>
</dbReference>
<dbReference type="InterPro" id="IPR013249">
    <property type="entry name" value="RNA_pol_sigma70_r4_t2"/>
</dbReference>
<dbReference type="InterPro" id="IPR037401">
    <property type="entry name" value="SnoaL-like"/>
</dbReference>
<feature type="domain" description="RNA polymerase sigma factor 70 region 4 type 2" evidence="10">
    <location>
        <begin position="143"/>
        <end position="195"/>
    </location>
</feature>
<evidence type="ECO:0000256" key="2">
    <source>
        <dbReference type="ARBA" id="ARBA00011344"/>
    </source>
</evidence>
<dbReference type="AlphaFoldDB" id="A0A561SW81"/>
<dbReference type="GO" id="GO:0016987">
    <property type="term" value="F:sigma factor activity"/>
    <property type="evidence" value="ECO:0007669"/>
    <property type="project" value="UniProtKB-KW"/>
</dbReference>
<dbReference type="NCBIfam" id="NF006089">
    <property type="entry name" value="PRK08241.1"/>
    <property type="match status" value="1"/>
</dbReference>
<feature type="domain" description="RNA polymerase sigma-70 region 2" evidence="9">
    <location>
        <begin position="20"/>
        <end position="87"/>
    </location>
</feature>
<dbReference type="InterPro" id="IPR013325">
    <property type="entry name" value="RNA_pol_sigma_r2"/>
</dbReference>
<dbReference type="GO" id="GO:0006352">
    <property type="term" value="P:DNA-templated transcription initiation"/>
    <property type="evidence" value="ECO:0007669"/>
    <property type="project" value="InterPro"/>
</dbReference>
<feature type="region of interest" description="Disordered" evidence="8">
    <location>
        <begin position="194"/>
        <end position="213"/>
    </location>
</feature>
<dbReference type="InterPro" id="IPR036388">
    <property type="entry name" value="WH-like_DNA-bd_sf"/>
</dbReference>
<dbReference type="PANTHER" id="PTHR43133:SF65">
    <property type="entry name" value="ECF RNA POLYMERASE SIGMA FACTOR SIGG"/>
    <property type="match status" value="1"/>
</dbReference>
<evidence type="ECO:0000256" key="3">
    <source>
        <dbReference type="ARBA" id="ARBA00023015"/>
    </source>
</evidence>
<dbReference type="InterPro" id="IPR039425">
    <property type="entry name" value="RNA_pol_sigma-70-like"/>
</dbReference>
<dbReference type="GO" id="GO:0006950">
    <property type="term" value="P:response to stress"/>
    <property type="evidence" value="ECO:0007669"/>
    <property type="project" value="UniProtKB-ARBA"/>
</dbReference>
<evidence type="ECO:0000256" key="8">
    <source>
        <dbReference type="SAM" id="MobiDB-lite"/>
    </source>
</evidence>
<organism evidence="12 13">
    <name type="scientific">Pseudonocardia hierapolitana</name>
    <dbReference type="NCBI Taxonomy" id="1128676"/>
    <lineage>
        <taxon>Bacteria</taxon>
        <taxon>Bacillati</taxon>
        <taxon>Actinomycetota</taxon>
        <taxon>Actinomycetes</taxon>
        <taxon>Pseudonocardiales</taxon>
        <taxon>Pseudonocardiaceae</taxon>
        <taxon>Pseudonocardia</taxon>
    </lineage>
</organism>